<protein>
    <recommendedName>
        <fullName evidence="1">Initiator binding domain-containing protein</fullName>
    </recommendedName>
</protein>
<proteinExistence type="predicted"/>
<dbReference type="Pfam" id="PF10416">
    <property type="entry name" value="IBD"/>
    <property type="match status" value="1"/>
</dbReference>
<dbReference type="EMBL" id="JAPFFF010000019">
    <property type="protein sequence ID" value="KAK8858182.1"/>
    <property type="molecule type" value="Genomic_DNA"/>
</dbReference>
<dbReference type="Proteomes" id="UP001470230">
    <property type="component" value="Unassembled WGS sequence"/>
</dbReference>
<feature type="domain" description="Initiator binding" evidence="1">
    <location>
        <begin position="31"/>
        <end position="151"/>
    </location>
</feature>
<accession>A0ABR2I886</accession>
<name>A0ABR2I886_9EUKA</name>
<keyword evidence="3" id="KW-1185">Reference proteome</keyword>
<evidence type="ECO:0000313" key="2">
    <source>
        <dbReference type="EMBL" id="KAK8858182.1"/>
    </source>
</evidence>
<organism evidence="2 3">
    <name type="scientific">Tritrichomonas musculus</name>
    <dbReference type="NCBI Taxonomy" id="1915356"/>
    <lineage>
        <taxon>Eukaryota</taxon>
        <taxon>Metamonada</taxon>
        <taxon>Parabasalia</taxon>
        <taxon>Tritrichomonadida</taxon>
        <taxon>Tritrichomonadidae</taxon>
        <taxon>Tritrichomonas</taxon>
    </lineage>
</organism>
<evidence type="ECO:0000313" key="3">
    <source>
        <dbReference type="Proteomes" id="UP001470230"/>
    </source>
</evidence>
<evidence type="ECO:0000259" key="1">
    <source>
        <dbReference type="Pfam" id="PF10416"/>
    </source>
</evidence>
<gene>
    <name evidence="2" type="ORF">M9Y10_013283</name>
</gene>
<sequence length="181" mass="21284">MNQKTEKSLIPESSPLNFPIEDFLSKDDFINFQKLKKTLSSQVCRNRRYKRIQSFNEILLAIRGFIERRNEDSWKRSLVCGVCWYQNYICISIKQMSYLIEKCKSSINGSLQRLSLIVLPNRKETFDIITGAIPFLKDHREILKTWSVRQYLPPSTIPAIFINQIRPTKSLVYTINVPHLQ</sequence>
<dbReference type="InterPro" id="IPR018845">
    <property type="entry name" value="Initiator-bd"/>
</dbReference>
<reference evidence="2 3" key="1">
    <citation type="submission" date="2024-04" db="EMBL/GenBank/DDBJ databases">
        <title>Tritrichomonas musculus Genome.</title>
        <authorList>
            <person name="Alves-Ferreira E."/>
            <person name="Grigg M."/>
            <person name="Lorenzi H."/>
            <person name="Galac M."/>
        </authorList>
    </citation>
    <scope>NUCLEOTIDE SEQUENCE [LARGE SCALE GENOMIC DNA]</scope>
    <source>
        <strain evidence="2 3">EAF2021</strain>
    </source>
</reference>
<comment type="caution">
    <text evidence="2">The sequence shown here is derived from an EMBL/GenBank/DDBJ whole genome shotgun (WGS) entry which is preliminary data.</text>
</comment>